<dbReference type="EMBL" id="JASBWR010000149">
    <property type="protein sequence ID" value="KAJ9091461.1"/>
    <property type="molecule type" value="Genomic_DNA"/>
</dbReference>
<dbReference type="Proteomes" id="UP001241377">
    <property type="component" value="Unassembled WGS sequence"/>
</dbReference>
<evidence type="ECO:0000313" key="2">
    <source>
        <dbReference type="Proteomes" id="UP001241377"/>
    </source>
</evidence>
<comment type="caution">
    <text evidence="1">The sequence shown here is derived from an EMBL/GenBank/DDBJ whole genome shotgun (WGS) entry which is preliminary data.</text>
</comment>
<organism evidence="1 2">
    <name type="scientific">Naganishia cerealis</name>
    <dbReference type="NCBI Taxonomy" id="610337"/>
    <lineage>
        <taxon>Eukaryota</taxon>
        <taxon>Fungi</taxon>
        <taxon>Dikarya</taxon>
        <taxon>Basidiomycota</taxon>
        <taxon>Agaricomycotina</taxon>
        <taxon>Tremellomycetes</taxon>
        <taxon>Filobasidiales</taxon>
        <taxon>Filobasidiaceae</taxon>
        <taxon>Naganishia</taxon>
    </lineage>
</organism>
<name>A0ACC2UXI0_9TREE</name>
<gene>
    <name evidence="1" type="ORF">QFC19_009105</name>
</gene>
<keyword evidence="2" id="KW-1185">Reference proteome</keyword>
<evidence type="ECO:0000313" key="1">
    <source>
        <dbReference type="EMBL" id="KAJ9091461.1"/>
    </source>
</evidence>
<protein>
    <submittedName>
        <fullName evidence="1">Uncharacterized protein</fullName>
    </submittedName>
</protein>
<reference evidence="1" key="1">
    <citation type="submission" date="2023-04" db="EMBL/GenBank/DDBJ databases">
        <title>Draft Genome sequencing of Naganishia species isolated from polar environments using Oxford Nanopore Technology.</title>
        <authorList>
            <person name="Leo P."/>
            <person name="Venkateswaran K."/>
        </authorList>
    </citation>
    <scope>NUCLEOTIDE SEQUENCE</scope>
    <source>
        <strain evidence="1">MNA-CCFEE 5261</strain>
    </source>
</reference>
<sequence length="893" mass="96368">MAPSAKSSHRKALEPTLGHDSIDDYEYSHAGNALGGVGGASQAAASGGLNAGKAQRRPSAQPMTAKASFNPINSARTSLLNVLSGTKGGSKKNRNGAVDGGDYADAKGRRMSDEPTPAGEVIRNYLMNTSSSSSFISASSTSSAASTNTSSGTSGLTKDRGTLLTPTSSMMASPLSSPELHKHGLPNPAKSPAQLASSLGHAMSQPLSTFNRFDEIHIPPYELSENMISILEHPLGRSAQRAYATSMGNSASGGLPYAASHAQEGTMMTMLTGPSATNGGGAPGAVASQTGTLVGGKSGAKHEEFGFCMNQNWRYTSQYDPKAKEAEELQPPYYILLTTYFSYLVMICLGHIRDFCGKRLYPQSYSHLKPSNGYAALNSDFDSFYTRRLKARMDDCFSRPVTGVAGRTIVTYDRISKDFNENFHLTGTRRRALNISSYNYLGFAQATGGVADAVEAGLKRYGVSSGGTRLEAGTLDLHVQVEKLVSQFVGTEDAMIVSMGFATNSTTIPALVDKGCLVISDELNHASIRFGVRLSAASIRVFKHNDMRALETLLREAISQGQPRTHRPWKKILVIVEGLYSMEGSLVHLPELIVLKEKYKFYLYVDEAHSIGALGPNGRGVCDYFGVDPRSVDLLMGTFTKSFGAAGGYIAGSKEVIDRLRIRSHAMAYAEAMSPLVMTQIMASMASIMGVSPPLASAIQPTIHVPHLDAMHRSVSESVLNMTETQLAHVPGPAVYGPAPSTTLPTWLHLSPSLLNGTEGRERLRRLAFNSRYLSGALRKMGFIVYGHRDSPIVPMLLYNPAKMPMFSRMMLDRFGKDKTPIVVVVVAYPATPLISSRVRFCLSAAHTKHDIDVVLRACDEIGNVLDLKHGDKKDRWSADECMRRAEEIVFSN</sequence>
<proteinExistence type="predicted"/>
<accession>A0ACC2UXI0</accession>